<gene>
    <name evidence="1" type="ORF">EO081_11990</name>
</gene>
<comment type="caution">
    <text evidence="1">The sequence shown here is derived from an EMBL/GenBank/DDBJ whole genome shotgun (WGS) entry which is preliminary data.</text>
</comment>
<sequence>MAERLATGMHARDEDRLPWLESVEPPPEATASLWRVLLLVLVGLAVLGGVVWAALNFGANVTGGGGNGAIITAEKGPYKVKPDQPGGMEVEGTGDTVFATSEGRDAGAATVDLSKVPEAPVLGQAAPAPAPAATVSEGAPKVVAAVPASAGQLQARAPARQAAAAPVRTASGSVVQLGSFPQASVANSSWQRLTKRFGYLAPLTPSIEQAEVNGKTVYRLRVDAGDAPKAGELCGKLKLAGEGCYIAR</sequence>
<dbReference type="GO" id="GO:0042834">
    <property type="term" value="F:peptidoglycan binding"/>
    <property type="evidence" value="ECO:0007669"/>
    <property type="project" value="InterPro"/>
</dbReference>
<dbReference type="OrthoDB" id="7390714at2"/>
<keyword evidence="2" id="KW-1185">Reference proteome</keyword>
<dbReference type="AlphaFoldDB" id="A0A4Q2IQK6"/>
<dbReference type="Proteomes" id="UP000292347">
    <property type="component" value="Unassembled WGS sequence"/>
</dbReference>
<name>A0A4Q2IQK6_9SPHN</name>
<dbReference type="InterPro" id="IPR007730">
    <property type="entry name" value="SPOR-like_dom"/>
</dbReference>
<reference evidence="1 2" key="1">
    <citation type="submission" date="2019-01" db="EMBL/GenBank/DDBJ databases">
        <title>Sphingomonas mucosissima sp. nov. and Sphingomonas desiccabilis sp. nov., from biological soil crusts in the Colorado Plateau, USA.</title>
        <authorList>
            <person name="Zhu D."/>
        </authorList>
    </citation>
    <scope>NUCLEOTIDE SEQUENCE [LARGE SCALE GENOMIC DNA]</scope>
    <source>
        <strain evidence="1 2">CP1D</strain>
    </source>
</reference>
<evidence type="ECO:0000313" key="2">
    <source>
        <dbReference type="Proteomes" id="UP000292347"/>
    </source>
</evidence>
<proteinExistence type="predicted"/>
<organism evidence="1 2">
    <name type="scientific">Sphingomonas desiccabilis</name>
    <dbReference type="NCBI Taxonomy" id="429134"/>
    <lineage>
        <taxon>Bacteria</taxon>
        <taxon>Pseudomonadati</taxon>
        <taxon>Pseudomonadota</taxon>
        <taxon>Alphaproteobacteria</taxon>
        <taxon>Sphingomonadales</taxon>
        <taxon>Sphingomonadaceae</taxon>
        <taxon>Sphingomonas</taxon>
    </lineage>
</organism>
<dbReference type="Pfam" id="PF05036">
    <property type="entry name" value="SPOR"/>
    <property type="match status" value="1"/>
</dbReference>
<evidence type="ECO:0000313" key="1">
    <source>
        <dbReference type="EMBL" id="RXZ31902.1"/>
    </source>
</evidence>
<dbReference type="RefSeq" id="WP_129342131.1">
    <property type="nucleotide sequence ID" value="NZ_JACIDD010000002.1"/>
</dbReference>
<protein>
    <submittedName>
        <fullName evidence="1">SPOR domain-containing protein</fullName>
    </submittedName>
</protein>
<dbReference type="EMBL" id="SDPT01000002">
    <property type="protein sequence ID" value="RXZ31902.1"/>
    <property type="molecule type" value="Genomic_DNA"/>
</dbReference>
<accession>A0A4Q2IQK6</accession>